<feature type="region of interest" description="Disordered" evidence="1">
    <location>
        <begin position="248"/>
        <end position="269"/>
    </location>
</feature>
<evidence type="ECO:0000313" key="2">
    <source>
        <dbReference type="EMBL" id="EET10172.1"/>
    </source>
</evidence>
<dbReference type="AlphaFoldDB" id="A0A0E1WKJ6"/>
<feature type="compositionally biased region" description="Basic residues" evidence="1">
    <location>
        <begin position="391"/>
        <end position="405"/>
    </location>
</feature>
<sequence length="405" mass="42582">MSPTTTSTIKSPRSGCATSLRQAASRPVTSTNATSATCIPTTFVHTPSAISSQASASGPTRFVAPDGPTIDLFGRVPVRANLSPRQAKDLGLMMSGTCGLRGTGSSASAALQSSLESRLRARLSTLGSTLFKLTWKRWTTPMGVSRFRLRASVLRTSATGRTGWPTPTAALAEKGVRTFERGLMEAMRNHGPDLAAAACLAGWPTPTVGNAEGSQSFEGLSATGKTQDGRKVAVSLNHVAQFAGWPTPTSTDFKGAPSKPYSERGGGKKGMRLDAAAHHWLAGWPTPTSTDALRNPTAQFSTTNITLNRAAALLKDNPMPARLTASGELLTGSCVGMESGGQLNPAHSRWLMGLPVAWDECAPIKRASPRFVHGKTKAAAKAGSEGTATRSTRKRRLRGSKRAEE</sequence>
<dbReference type="EMBL" id="CM000832">
    <property type="protein sequence ID" value="EET10172.1"/>
    <property type="molecule type" value="Genomic_DNA"/>
</dbReference>
<organism evidence="2">
    <name type="scientific">Burkholderia pseudomallei 1710a</name>
    <dbReference type="NCBI Taxonomy" id="320371"/>
    <lineage>
        <taxon>Bacteria</taxon>
        <taxon>Pseudomonadati</taxon>
        <taxon>Pseudomonadota</taxon>
        <taxon>Betaproteobacteria</taxon>
        <taxon>Burkholderiales</taxon>
        <taxon>Burkholderiaceae</taxon>
        <taxon>Burkholderia</taxon>
        <taxon>pseudomallei group</taxon>
    </lineage>
</organism>
<gene>
    <name evidence="2" type="ORF">BURPS1710A_1902</name>
</gene>
<feature type="region of interest" description="Disordered" evidence="1">
    <location>
        <begin position="1"/>
        <end position="32"/>
    </location>
</feature>
<proteinExistence type="predicted"/>
<name>A0A0E1WKJ6_BURPE</name>
<dbReference type="Proteomes" id="UP000001812">
    <property type="component" value="Chromosome I"/>
</dbReference>
<evidence type="ECO:0000256" key="1">
    <source>
        <dbReference type="SAM" id="MobiDB-lite"/>
    </source>
</evidence>
<dbReference type="HOGENOM" id="CLU_056690_1_0_4"/>
<protein>
    <submittedName>
        <fullName evidence="2">Uncharacterized protein</fullName>
    </submittedName>
</protein>
<accession>A0A0E1WKJ6</accession>
<reference evidence="2" key="1">
    <citation type="submission" date="2009-05" db="EMBL/GenBank/DDBJ databases">
        <authorList>
            <person name="Harkins D.M."/>
            <person name="DeShazer D."/>
            <person name="Woods D.E."/>
            <person name="Brinkac L.M."/>
            <person name="Brown K.A."/>
            <person name="Hung G.C."/>
            <person name="Tuanyok A."/>
            <person name="Zhang B."/>
            <person name="Nierman W.C."/>
        </authorList>
    </citation>
    <scope>NUCLEOTIDE SEQUENCE [LARGE SCALE GENOMIC DNA]</scope>
    <source>
        <strain evidence="2">1710a</strain>
    </source>
</reference>
<feature type="region of interest" description="Disordered" evidence="1">
    <location>
        <begin position="371"/>
        <end position="405"/>
    </location>
</feature>